<dbReference type="GO" id="GO:0009098">
    <property type="term" value="P:L-leucine biosynthetic process"/>
    <property type="evidence" value="ECO:0007669"/>
    <property type="project" value="UniProtKB-UniPathway"/>
</dbReference>
<evidence type="ECO:0000256" key="10">
    <source>
        <dbReference type="ARBA" id="ARBA00048798"/>
    </source>
</evidence>
<comment type="caution">
    <text evidence="13">The sequence shown here is derived from an EMBL/GenBank/DDBJ whole genome shotgun (WGS) entry which is preliminary data.</text>
</comment>
<evidence type="ECO:0000256" key="1">
    <source>
        <dbReference type="ARBA" id="ARBA00001933"/>
    </source>
</evidence>
<dbReference type="GO" id="GO:0052654">
    <property type="term" value="F:L-leucine-2-oxoglutarate transaminase activity"/>
    <property type="evidence" value="ECO:0007669"/>
    <property type="project" value="RHEA"/>
</dbReference>
<sequence length="312" mass="34586">MSAAFNGATHCWMNGSIVETDKALVSAMEPIYLGIFEGIKAYVEGDVLGEGRLNIFQWRPHIDRLWRSAAVDGLKITYAKEELLEATREAIRANGFRTNVYIQPRVWPKAGTGRYLATEFHVVVPTWKFDTLLGKGNPRFGEERRFMISTWRRIASDALPPQAKSWANYANSGLAIREAARLGYDGAIFLDNRGFVCEGTGACLMTVRNGRVITPPVTASILESVTRGTFLEFIPEDLGIPVEVRDIARVELYASDEAFLCGTGGEVTPITSVDDIRIGEEYPGPITARIAEHYADVLAGNVEKRRSWLTPV</sequence>
<dbReference type="PANTHER" id="PTHR42743:SF11">
    <property type="entry name" value="AMINODEOXYCHORISMATE LYASE"/>
    <property type="match status" value="1"/>
</dbReference>
<proteinExistence type="inferred from homology"/>
<comment type="pathway">
    <text evidence="2 12">Amino-acid biosynthesis; L-isoleucine biosynthesis; L-isoleucine from 2-oxobutanoate: step 4/4.</text>
</comment>
<dbReference type="EC" id="2.6.1.42" evidence="12"/>
<comment type="similarity">
    <text evidence="5 12">Belongs to the class-IV pyridoxal-phosphate-dependent aminotransferase family.</text>
</comment>
<dbReference type="UniPathway" id="UPA00047">
    <property type="reaction ID" value="UER00058"/>
</dbReference>
<dbReference type="Pfam" id="PF01063">
    <property type="entry name" value="Aminotran_4"/>
    <property type="match status" value="1"/>
</dbReference>
<dbReference type="InterPro" id="IPR036038">
    <property type="entry name" value="Aminotransferase-like"/>
</dbReference>
<dbReference type="AlphaFoldDB" id="A0A0M0BSX4"/>
<dbReference type="GO" id="GO:0052656">
    <property type="term" value="F:L-isoleucine-2-oxoglutarate transaminase activity"/>
    <property type="evidence" value="ECO:0007669"/>
    <property type="project" value="RHEA"/>
</dbReference>
<evidence type="ECO:0000256" key="7">
    <source>
        <dbReference type="ARBA" id="ARBA00022679"/>
    </source>
</evidence>
<evidence type="ECO:0000256" key="2">
    <source>
        <dbReference type="ARBA" id="ARBA00004824"/>
    </source>
</evidence>
<dbReference type="PANTHER" id="PTHR42743">
    <property type="entry name" value="AMINO-ACID AMINOTRANSFERASE"/>
    <property type="match status" value="1"/>
</dbReference>
<gene>
    <name evidence="12" type="primary">ilvE</name>
    <name evidence="13" type="ORF">AC482_01155</name>
</gene>
<comment type="pathway">
    <text evidence="3 12">Amino-acid biosynthesis; L-valine biosynthesis; L-valine from pyruvate: step 4/4.</text>
</comment>
<name>A0A0M0BSX4_9ARCH</name>
<dbReference type="UniPathway" id="UPA00048">
    <property type="reaction ID" value="UER00073"/>
</dbReference>
<dbReference type="InterPro" id="IPR050571">
    <property type="entry name" value="Class-IV_PLP-Dep_Aminotrnsfr"/>
</dbReference>
<keyword evidence="7 12" id="KW-0808">Transferase</keyword>
<dbReference type="InterPro" id="IPR001544">
    <property type="entry name" value="Aminotrans_IV"/>
</dbReference>
<evidence type="ECO:0000256" key="4">
    <source>
        <dbReference type="ARBA" id="ARBA00005072"/>
    </source>
</evidence>
<evidence type="ECO:0000313" key="14">
    <source>
        <dbReference type="Proteomes" id="UP000037210"/>
    </source>
</evidence>
<evidence type="ECO:0000256" key="6">
    <source>
        <dbReference type="ARBA" id="ARBA00022576"/>
    </source>
</evidence>
<evidence type="ECO:0000313" key="13">
    <source>
        <dbReference type="EMBL" id="KON31326.1"/>
    </source>
</evidence>
<dbReference type="PATRIC" id="fig|1685127.3.peg.257"/>
<protein>
    <recommendedName>
        <fullName evidence="12">Branched-chain-amino-acid aminotransferase</fullName>
        <shortName evidence="12">BCAT</shortName>
        <ecNumber evidence="12">2.6.1.42</ecNumber>
    </recommendedName>
</protein>
<evidence type="ECO:0000256" key="8">
    <source>
        <dbReference type="ARBA" id="ARBA00022898"/>
    </source>
</evidence>
<keyword evidence="6 12" id="KW-0032">Aminotransferase</keyword>
<dbReference type="InterPro" id="IPR005785">
    <property type="entry name" value="B_amino_transI"/>
</dbReference>
<evidence type="ECO:0000256" key="3">
    <source>
        <dbReference type="ARBA" id="ARBA00004931"/>
    </source>
</evidence>
<dbReference type="EMBL" id="LFWZ01000007">
    <property type="protein sequence ID" value="KON31326.1"/>
    <property type="molecule type" value="Genomic_DNA"/>
</dbReference>
<dbReference type="Proteomes" id="UP000037210">
    <property type="component" value="Unassembled WGS sequence"/>
</dbReference>
<dbReference type="CDD" id="cd00449">
    <property type="entry name" value="PLPDE_IV"/>
    <property type="match status" value="1"/>
</dbReference>
<reference evidence="13 14" key="1">
    <citation type="submission" date="2015-06" db="EMBL/GenBank/DDBJ databases">
        <title>New insights into the roles of widespread benthic archaea in carbon and nitrogen cycling.</title>
        <authorList>
            <person name="Lazar C.S."/>
            <person name="Baker B.J."/>
            <person name="Seitz K.W."/>
            <person name="Hyde A.S."/>
            <person name="Dick G.J."/>
            <person name="Hinrichs K.-U."/>
            <person name="Teske A.P."/>
        </authorList>
    </citation>
    <scope>NUCLEOTIDE SEQUENCE [LARGE SCALE GENOMIC DNA]</scope>
    <source>
        <strain evidence="13">DG-45</strain>
    </source>
</reference>
<dbReference type="InterPro" id="IPR043131">
    <property type="entry name" value="BCAT-like_N"/>
</dbReference>
<evidence type="ECO:0000256" key="12">
    <source>
        <dbReference type="RuleBase" id="RU364094"/>
    </source>
</evidence>
<dbReference type="InterPro" id="IPR043132">
    <property type="entry name" value="BCAT-like_C"/>
</dbReference>
<comment type="catalytic activity">
    <reaction evidence="9 12">
        <text>L-valine + 2-oxoglutarate = 3-methyl-2-oxobutanoate + L-glutamate</text>
        <dbReference type="Rhea" id="RHEA:24813"/>
        <dbReference type="ChEBI" id="CHEBI:11851"/>
        <dbReference type="ChEBI" id="CHEBI:16810"/>
        <dbReference type="ChEBI" id="CHEBI:29985"/>
        <dbReference type="ChEBI" id="CHEBI:57762"/>
        <dbReference type="EC" id="2.6.1.42"/>
    </reaction>
</comment>
<comment type="cofactor">
    <cofactor evidence="1 12">
        <name>pyridoxal 5'-phosphate</name>
        <dbReference type="ChEBI" id="CHEBI:597326"/>
    </cofactor>
</comment>
<keyword evidence="8 12" id="KW-0663">Pyridoxal phosphate</keyword>
<comment type="function">
    <text evidence="12">Acts on leucine, isoleucine and valine.</text>
</comment>
<organism evidence="13 14">
    <name type="scientific">miscellaneous Crenarchaeota group-15 archaeon DG-45</name>
    <dbReference type="NCBI Taxonomy" id="1685127"/>
    <lineage>
        <taxon>Archaea</taxon>
        <taxon>Candidatus Bathyarchaeota</taxon>
        <taxon>MCG-15</taxon>
    </lineage>
</organism>
<comment type="pathway">
    <text evidence="4 12">Amino-acid biosynthesis; L-leucine biosynthesis; L-leucine from 3-methyl-2-oxobutanoate: step 4/4.</text>
</comment>
<evidence type="ECO:0000256" key="5">
    <source>
        <dbReference type="ARBA" id="ARBA00009320"/>
    </source>
</evidence>
<comment type="catalytic activity">
    <reaction evidence="10 12">
        <text>L-isoleucine + 2-oxoglutarate = (S)-3-methyl-2-oxopentanoate + L-glutamate</text>
        <dbReference type="Rhea" id="RHEA:24801"/>
        <dbReference type="ChEBI" id="CHEBI:16810"/>
        <dbReference type="ChEBI" id="CHEBI:29985"/>
        <dbReference type="ChEBI" id="CHEBI:35146"/>
        <dbReference type="ChEBI" id="CHEBI:58045"/>
        <dbReference type="EC" id="2.6.1.42"/>
    </reaction>
</comment>
<dbReference type="UniPathway" id="UPA00049">
    <property type="reaction ID" value="UER00062"/>
</dbReference>
<keyword evidence="12" id="KW-0028">Amino-acid biosynthesis</keyword>
<dbReference type="SUPFAM" id="SSF56752">
    <property type="entry name" value="D-aminoacid aminotransferase-like PLP-dependent enzymes"/>
    <property type="match status" value="1"/>
</dbReference>
<dbReference type="GO" id="GO:0009099">
    <property type="term" value="P:L-valine biosynthetic process"/>
    <property type="evidence" value="ECO:0007669"/>
    <property type="project" value="UniProtKB-UniPathway"/>
</dbReference>
<dbReference type="Gene3D" id="3.30.470.10">
    <property type="match status" value="1"/>
</dbReference>
<dbReference type="GO" id="GO:0009097">
    <property type="term" value="P:isoleucine biosynthetic process"/>
    <property type="evidence" value="ECO:0007669"/>
    <property type="project" value="UniProtKB-UniPathway"/>
</dbReference>
<evidence type="ECO:0000256" key="9">
    <source>
        <dbReference type="ARBA" id="ARBA00048212"/>
    </source>
</evidence>
<evidence type="ECO:0000256" key="11">
    <source>
        <dbReference type="ARBA" id="ARBA00049229"/>
    </source>
</evidence>
<dbReference type="GO" id="GO:0052655">
    <property type="term" value="F:L-valine-2-oxoglutarate transaminase activity"/>
    <property type="evidence" value="ECO:0007669"/>
    <property type="project" value="RHEA"/>
</dbReference>
<dbReference type="Gene3D" id="3.20.10.10">
    <property type="entry name" value="D-amino Acid Aminotransferase, subunit A, domain 2"/>
    <property type="match status" value="1"/>
</dbReference>
<comment type="catalytic activity">
    <reaction evidence="11 12">
        <text>L-leucine + 2-oxoglutarate = 4-methyl-2-oxopentanoate + L-glutamate</text>
        <dbReference type="Rhea" id="RHEA:18321"/>
        <dbReference type="ChEBI" id="CHEBI:16810"/>
        <dbReference type="ChEBI" id="CHEBI:17865"/>
        <dbReference type="ChEBI" id="CHEBI:29985"/>
        <dbReference type="ChEBI" id="CHEBI:57427"/>
        <dbReference type="EC" id="2.6.1.42"/>
    </reaction>
</comment>
<accession>A0A0M0BSX4</accession>
<dbReference type="NCBIfam" id="TIGR01122">
    <property type="entry name" value="ilvE_I"/>
    <property type="match status" value="1"/>
</dbReference>
<keyword evidence="12" id="KW-0100">Branched-chain amino acid biosynthesis</keyword>
<dbReference type="FunFam" id="3.20.10.10:FF:000002">
    <property type="entry name" value="D-alanine aminotransferase"/>
    <property type="match status" value="1"/>
</dbReference>